<dbReference type="Pfam" id="PF00501">
    <property type="entry name" value="AMP-binding"/>
    <property type="match status" value="1"/>
</dbReference>
<dbReference type="PANTHER" id="PTHR43201">
    <property type="entry name" value="ACYL-COA SYNTHETASE"/>
    <property type="match status" value="1"/>
</dbReference>
<dbReference type="Pfam" id="PF23562">
    <property type="entry name" value="AMP-binding_C_3"/>
    <property type="match status" value="1"/>
</dbReference>
<feature type="domain" description="AMP-dependent synthetase/ligase" evidence="2">
    <location>
        <begin position="10"/>
        <end position="348"/>
    </location>
</feature>
<evidence type="ECO:0000259" key="2">
    <source>
        <dbReference type="Pfam" id="PF00501"/>
    </source>
</evidence>
<dbReference type="InterPro" id="IPR045851">
    <property type="entry name" value="AMP-bd_C_sf"/>
</dbReference>
<dbReference type="GO" id="GO:0031956">
    <property type="term" value="F:medium-chain fatty acid-CoA ligase activity"/>
    <property type="evidence" value="ECO:0007669"/>
    <property type="project" value="TreeGrafter"/>
</dbReference>
<protein>
    <recommendedName>
        <fullName evidence="2">AMP-dependent synthetase/ligase domain-containing protein</fullName>
    </recommendedName>
</protein>
<comment type="caution">
    <text evidence="3">The sequence shown here is derived from an EMBL/GenBank/DDBJ whole genome shotgun (WGS) entry which is preliminary data.</text>
</comment>
<dbReference type="Proteomes" id="UP000559027">
    <property type="component" value="Unassembled WGS sequence"/>
</dbReference>
<dbReference type="PANTHER" id="PTHR43201:SF8">
    <property type="entry name" value="ACYL-COA SYNTHETASE FAMILY MEMBER 3"/>
    <property type="match status" value="1"/>
</dbReference>
<evidence type="ECO:0000313" key="4">
    <source>
        <dbReference type="Proteomes" id="UP000559027"/>
    </source>
</evidence>
<dbReference type="EMBL" id="JAACJO010000026">
    <property type="protein sequence ID" value="KAF5347246.1"/>
    <property type="molecule type" value="Genomic_DNA"/>
</dbReference>
<dbReference type="Gene3D" id="3.30.300.30">
    <property type="match status" value="1"/>
</dbReference>
<comment type="similarity">
    <text evidence="1">Belongs to the ATP-dependent AMP-binding enzyme family.</text>
</comment>
<dbReference type="AlphaFoldDB" id="A0A8H5FS85"/>
<reference evidence="3 4" key="1">
    <citation type="journal article" date="2020" name="ISME J.">
        <title>Uncovering the hidden diversity of litter-decomposition mechanisms in mushroom-forming fungi.</title>
        <authorList>
            <person name="Floudas D."/>
            <person name="Bentzer J."/>
            <person name="Ahren D."/>
            <person name="Johansson T."/>
            <person name="Persson P."/>
            <person name="Tunlid A."/>
        </authorList>
    </citation>
    <scope>NUCLEOTIDE SEQUENCE [LARGE SCALE GENOMIC DNA]</scope>
    <source>
        <strain evidence="3 4">CBS 146.42</strain>
    </source>
</reference>
<sequence>MLKTHLSVLETSASRFPNAAVFRTPELDASTKRIKGWNSITYQQFYRDVETFAKYWTRSLRANGIPQRSVVGVWLSGFLYTDVLHIYGLSRAGYIPQLFSIRLPNPIVVYELLHRAGARALVYDVSFSNILGDCPVPTHLASDVRGLDLRAMPLSPILSVTEEDVGFIFHTSGSTSGSPKLVPCRYRWLQNVVDKSYSISYPRNPRRQDVSVFIGSMCHIAQSFMFIGTLQHGSCVIQPTALNFSSEELADMIVRCGLNRLNQFATFLGNHLRASRQDSRLLAMLMSLDDVLYTGLALPREEEQWAYKHGIKIRNFFGSTEVGGMLLSGGCERNPALVAPLPGTSYRFVSTSSTSTQTQSTHRSTAELFELVILANSPDCPDVSLRHADGHFHTGDLFQEVLPGFYLFRGRDDDWIKSENSLRCDTKAIEDNARAMCGTFIAECVVVGTGRPSPVMFIEPGVEMNQDKLKKEIFRKIRLFHSRRYLHEQIVSPDMIVVVPKSTLPRTATKGNIRRKAVEEAFKSQIDEIFARAR</sequence>
<gene>
    <name evidence="3" type="ORF">D9756_009921</name>
</gene>
<evidence type="ECO:0000313" key="3">
    <source>
        <dbReference type="EMBL" id="KAF5347246.1"/>
    </source>
</evidence>
<dbReference type="OrthoDB" id="429813at2759"/>
<dbReference type="SUPFAM" id="SSF56801">
    <property type="entry name" value="Acetyl-CoA synthetase-like"/>
    <property type="match status" value="1"/>
</dbReference>
<evidence type="ECO:0000256" key="1">
    <source>
        <dbReference type="ARBA" id="ARBA00006432"/>
    </source>
</evidence>
<name>A0A8H5FS85_9AGAR</name>
<dbReference type="Gene3D" id="3.40.50.12780">
    <property type="entry name" value="N-terminal domain of ligase-like"/>
    <property type="match status" value="1"/>
</dbReference>
<keyword evidence="4" id="KW-1185">Reference proteome</keyword>
<dbReference type="GO" id="GO:0006631">
    <property type="term" value="P:fatty acid metabolic process"/>
    <property type="evidence" value="ECO:0007669"/>
    <property type="project" value="TreeGrafter"/>
</dbReference>
<organism evidence="3 4">
    <name type="scientific">Leucocoprinus leucothites</name>
    <dbReference type="NCBI Taxonomy" id="201217"/>
    <lineage>
        <taxon>Eukaryota</taxon>
        <taxon>Fungi</taxon>
        <taxon>Dikarya</taxon>
        <taxon>Basidiomycota</taxon>
        <taxon>Agaricomycotina</taxon>
        <taxon>Agaricomycetes</taxon>
        <taxon>Agaricomycetidae</taxon>
        <taxon>Agaricales</taxon>
        <taxon>Agaricineae</taxon>
        <taxon>Agaricaceae</taxon>
        <taxon>Leucocoprinus</taxon>
    </lineage>
</organism>
<dbReference type="InterPro" id="IPR042099">
    <property type="entry name" value="ANL_N_sf"/>
</dbReference>
<dbReference type="InterPro" id="IPR000873">
    <property type="entry name" value="AMP-dep_synth/lig_dom"/>
</dbReference>
<accession>A0A8H5FS85</accession>
<proteinExistence type="inferred from homology"/>